<dbReference type="Pfam" id="PF21982">
    <property type="entry name" value="RecX_HTH1"/>
    <property type="match status" value="1"/>
</dbReference>
<evidence type="ECO:0000256" key="4">
    <source>
        <dbReference type="ARBA" id="ARBA00022490"/>
    </source>
</evidence>
<dbReference type="GO" id="GO:0005737">
    <property type="term" value="C:cytoplasm"/>
    <property type="evidence" value="ECO:0007669"/>
    <property type="project" value="UniProtKB-SubCell"/>
</dbReference>
<feature type="domain" description="RecX first three-helical" evidence="8">
    <location>
        <begin position="61"/>
        <end position="97"/>
    </location>
</feature>
<evidence type="ECO:0000259" key="8">
    <source>
        <dbReference type="Pfam" id="PF21982"/>
    </source>
</evidence>
<dbReference type="InterPro" id="IPR053924">
    <property type="entry name" value="RecX_HTH_2nd"/>
</dbReference>
<protein>
    <recommendedName>
        <fullName evidence="3 5">Regulatory protein RecX</fullName>
    </recommendedName>
</protein>
<evidence type="ECO:0000259" key="7">
    <source>
        <dbReference type="Pfam" id="PF21981"/>
    </source>
</evidence>
<feature type="domain" description="RecX third three-helical" evidence="7">
    <location>
        <begin position="154"/>
        <end position="200"/>
    </location>
</feature>
<dbReference type="InterPro" id="IPR003783">
    <property type="entry name" value="Regulatory_RecX"/>
</dbReference>
<comment type="similarity">
    <text evidence="2 5">Belongs to the RecX family.</text>
</comment>
<dbReference type="PANTHER" id="PTHR33602">
    <property type="entry name" value="REGULATORY PROTEIN RECX FAMILY PROTEIN"/>
    <property type="match status" value="1"/>
</dbReference>
<dbReference type="GO" id="GO:0006282">
    <property type="term" value="P:regulation of DNA repair"/>
    <property type="evidence" value="ECO:0007669"/>
    <property type="project" value="UniProtKB-UniRule"/>
</dbReference>
<evidence type="ECO:0000256" key="3">
    <source>
        <dbReference type="ARBA" id="ARBA00018111"/>
    </source>
</evidence>
<evidence type="ECO:0000256" key="5">
    <source>
        <dbReference type="HAMAP-Rule" id="MF_01114"/>
    </source>
</evidence>
<organism evidence="9">
    <name type="scientific">candidate division WOR-3 bacterium</name>
    <dbReference type="NCBI Taxonomy" id="2052148"/>
    <lineage>
        <taxon>Bacteria</taxon>
        <taxon>Bacteria division WOR-3</taxon>
    </lineage>
</organism>
<dbReference type="HAMAP" id="MF_01114">
    <property type="entry name" value="RecX"/>
    <property type="match status" value="1"/>
</dbReference>
<dbReference type="PANTHER" id="PTHR33602:SF1">
    <property type="entry name" value="REGULATORY PROTEIN RECX FAMILY PROTEIN"/>
    <property type="match status" value="1"/>
</dbReference>
<reference evidence="9" key="1">
    <citation type="journal article" date="2020" name="mSystems">
        <title>Genome- and Community-Level Interaction Insights into Carbon Utilization and Element Cycling Functions of Hydrothermarchaeota in Hydrothermal Sediment.</title>
        <authorList>
            <person name="Zhou Z."/>
            <person name="Liu Y."/>
            <person name="Xu W."/>
            <person name="Pan J."/>
            <person name="Luo Z.H."/>
            <person name="Li M."/>
        </authorList>
    </citation>
    <scope>NUCLEOTIDE SEQUENCE [LARGE SCALE GENOMIC DNA]</scope>
    <source>
        <strain evidence="9">SpSt-876</strain>
    </source>
</reference>
<dbReference type="InterPro" id="IPR053925">
    <property type="entry name" value="RecX_HTH_3rd"/>
</dbReference>
<comment type="caution">
    <text evidence="9">The sequence shown here is derived from an EMBL/GenBank/DDBJ whole genome shotgun (WGS) entry which is preliminary data.</text>
</comment>
<dbReference type="Pfam" id="PF02631">
    <property type="entry name" value="RecX_HTH2"/>
    <property type="match status" value="1"/>
</dbReference>
<dbReference type="Pfam" id="PF21981">
    <property type="entry name" value="RecX_HTH3"/>
    <property type="match status" value="1"/>
</dbReference>
<dbReference type="Gene3D" id="1.10.10.10">
    <property type="entry name" value="Winged helix-like DNA-binding domain superfamily/Winged helix DNA-binding domain"/>
    <property type="match status" value="3"/>
</dbReference>
<feature type="domain" description="RecX second three-helical" evidence="6">
    <location>
        <begin position="110"/>
        <end position="148"/>
    </location>
</feature>
<dbReference type="EMBL" id="DTLI01000018">
    <property type="protein sequence ID" value="HHS51378.1"/>
    <property type="molecule type" value="Genomic_DNA"/>
</dbReference>
<evidence type="ECO:0000313" key="9">
    <source>
        <dbReference type="EMBL" id="HHS51378.1"/>
    </source>
</evidence>
<evidence type="ECO:0000259" key="6">
    <source>
        <dbReference type="Pfam" id="PF02631"/>
    </source>
</evidence>
<comment type="function">
    <text evidence="5">Modulates RecA activity.</text>
</comment>
<dbReference type="InterPro" id="IPR053926">
    <property type="entry name" value="RecX_HTH_1st"/>
</dbReference>
<keyword evidence="4 5" id="KW-0963">Cytoplasm</keyword>
<evidence type="ECO:0000256" key="1">
    <source>
        <dbReference type="ARBA" id="ARBA00004496"/>
    </source>
</evidence>
<accession>A0A7C6E9C3</accession>
<dbReference type="InterPro" id="IPR036388">
    <property type="entry name" value="WH-like_DNA-bd_sf"/>
</dbReference>
<gene>
    <name evidence="5" type="primary">recX</name>
    <name evidence="9" type="ORF">ENW73_00720</name>
</gene>
<evidence type="ECO:0000256" key="2">
    <source>
        <dbReference type="ARBA" id="ARBA00009695"/>
    </source>
</evidence>
<sequence>MKITKLLPQKRRRNRFSLYLDGSYALGVSAETVAKLKLFEGKEIDSACLATTIFQEECHKAMNYALRLLSYRLRSEKEILERLKNQGYSESVINAIIPALKNIGLIDNGKFAHLFVQDRLNLAKKGKRAIYAELLRKGVDRTIIQSALAKVSADEAAVAKNLIEKYEKRYHHLSPEERKRRLQGLLLRRGFSDKTIESALGG</sequence>
<comment type="subcellular location">
    <subcellularLocation>
        <location evidence="1 5">Cytoplasm</location>
    </subcellularLocation>
</comment>
<name>A0A7C6E9C3_UNCW3</name>
<proteinExistence type="inferred from homology"/>
<dbReference type="AlphaFoldDB" id="A0A7C6E9C3"/>